<comment type="caution">
    <text evidence="1">The sequence shown here is derived from an EMBL/GenBank/DDBJ whole genome shotgun (WGS) entry which is preliminary data.</text>
</comment>
<evidence type="ECO:0000313" key="2">
    <source>
        <dbReference type="Proteomes" id="UP001056120"/>
    </source>
</evidence>
<name>A0ACB9JAD1_9ASTR</name>
<organism evidence="1 2">
    <name type="scientific">Smallanthus sonchifolius</name>
    <dbReference type="NCBI Taxonomy" id="185202"/>
    <lineage>
        <taxon>Eukaryota</taxon>
        <taxon>Viridiplantae</taxon>
        <taxon>Streptophyta</taxon>
        <taxon>Embryophyta</taxon>
        <taxon>Tracheophyta</taxon>
        <taxon>Spermatophyta</taxon>
        <taxon>Magnoliopsida</taxon>
        <taxon>eudicotyledons</taxon>
        <taxon>Gunneridae</taxon>
        <taxon>Pentapetalae</taxon>
        <taxon>asterids</taxon>
        <taxon>campanulids</taxon>
        <taxon>Asterales</taxon>
        <taxon>Asteraceae</taxon>
        <taxon>Asteroideae</taxon>
        <taxon>Heliantheae alliance</taxon>
        <taxon>Millerieae</taxon>
        <taxon>Smallanthus</taxon>
    </lineage>
</organism>
<reference evidence="2" key="1">
    <citation type="journal article" date="2022" name="Mol. Ecol. Resour.">
        <title>The genomes of chicory, endive, great burdock and yacon provide insights into Asteraceae palaeo-polyploidization history and plant inulin production.</title>
        <authorList>
            <person name="Fan W."/>
            <person name="Wang S."/>
            <person name="Wang H."/>
            <person name="Wang A."/>
            <person name="Jiang F."/>
            <person name="Liu H."/>
            <person name="Zhao H."/>
            <person name="Xu D."/>
            <person name="Zhang Y."/>
        </authorList>
    </citation>
    <scope>NUCLEOTIDE SEQUENCE [LARGE SCALE GENOMIC DNA]</scope>
    <source>
        <strain evidence="2">cv. Yunnan</strain>
    </source>
</reference>
<proteinExistence type="predicted"/>
<sequence>MEPSSNGYEMVVDSMEDRRDVGNGAWITGNAGVNMGDNQEVARRVEWTKGVQDMEFNQEGTGKRKPNQAIKGKSIIKGCEAGNECYSEDRSIHGKWRFKCMVKEGSDDSHNKAYFKREKWAMETYLDNLRESPSQTDEEFRKQIWDYVIKKSVRRIEDQKWKKRKVCAIRDFPPGCGLVDIKENAGENTWMVEKEVQVGWIDPDEEFEYSDEESDEEDFILIMDKDTIEEA</sequence>
<reference evidence="1 2" key="2">
    <citation type="journal article" date="2022" name="Mol. Ecol. Resour.">
        <title>The genomes of chicory, endive, great burdock and yacon provide insights into Asteraceae paleo-polyploidization history and plant inulin production.</title>
        <authorList>
            <person name="Fan W."/>
            <person name="Wang S."/>
            <person name="Wang H."/>
            <person name="Wang A."/>
            <person name="Jiang F."/>
            <person name="Liu H."/>
            <person name="Zhao H."/>
            <person name="Xu D."/>
            <person name="Zhang Y."/>
        </authorList>
    </citation>
    <scope>NUCLEOTIDE SEQUENCE [LARGE SCALE GENOMIC DNA]</scope>
    <source>
        <strain evidence="2">cv. Yunnan</strain>
        <tissue evidence="1">Leaves</tissue>
    </source>
</reference>
<dbReference type="EMBL" id="CM042022">
    <property type="protein sequence ID" value="KAI3816700.1"/>
    <property type="molecule type" value="Genomic_DNA"/>
</dbReference>
<dbReference type="Proteomes" id="UP001056120">
    <property type="component" value="Linkage Group LG05"/>
</dbReference>
<keyword evidence="2" id="KW-1185">Reference proteome</keyword>
<protein>
    <submittedName>
        <fullName evidence="1">Uncharacterized protein</fullName>
    </submittedName>
</protein>
<accession>A0ACB9JAD1</accession>
<gene>
    <name evidence="1" type="ORF">L1987_16404</name>
</gene>
<evidence type="ECO:0000313" key="1">
    <source>
        <dbReference type="EMBL" id="KAI3816700.1"/>
    </source>
</evidence>